<sequence length="123" mass="13151">MAPFPLTYSRHKSPPPAPLLTPPPPSSTAHNPGVEPLAPLAPPPASPLPPSPPQPTTPTSSIGLPSSPLPTTTAVAPRHNEQPTHPLTTSLINVFLSSLYTECEPQSYRETLTDKHWRDAMDD</sequence>
<protein>
    <submittedName>
        <fullName evidence="2">Uncharacterized protein</fullName>
    </submittedName>
</protein>
<feature type="compositionally biased region" description="Pro residues" evidence="1">
    <location>
        <begin position="14"/>
        <end position="26"/>
    </location>
</feature>
<proteinExistence type="predicted"/>
<gene>
    <name evidence="2" type="ORF">PIB30_080293</name>
</gene>
<accession>A0ABU6TQW9</accession>
<evidence type="ECO:0000256" key="1">
    <source>
        <dbReference type="SAM" id="MobiDB-lite"/>
    </source>
</evidence>
<feature type="compositionally biased region" description="Polar residues" evidence="1">
    <location>
        <begin position="61"/>
        <end position="74"/>
    </location>
</feature>
<organism evidence="2 3">
    <name type="scientific">Stylosanthes scabra</name>
    <dbReference type="NCBI Taxonomy" id="79078"/>
    <lineage>
        <taxon>Eukaryota</taxon>
        <taxon>Viridiplantae</taxon>
        <taxon>Streptophyta</taxon>
        <taxon>Embryophyta</taxon>
        <taxon>Tracheophyta</taxon>
        <taxon>Spermatophyta</taxon>
        <taxon>Magnoliopsida</taxon>
        <taxon>eudicotyledons</taxon>
        <taxon>Gunneridae</taxon>
        <taxon>Pentapetalae</taxon>
        <taxon>rosids</taxon>
        <taxon>fabids</taxon>
        <taxon>Fabales</taxon>
        <taxon>Fabaceae</taxon>
        <taxon>Papilionoideae</taxon>
        <taxon>50 kb inversion clade</taxon>
        <taxon>dalbergioids sensu lato</taxon>
        <taxon>Dalbergieae</taxon>
        <taxon>Pterocarpus clade</taxon>
        <taxon>Stylosanthes</taxon>
    </lineage>
</organism>
<feature type="compositionally biased region" description="Pro residues" evidence="1">
    <location>
        <begin position="39"/>
        <end position="56"/>
    </location>
</feature>
<name>A0ABU6TQW9_9FABA</name>
<evidence type="ECO:0000313" key="3">
    <source>
        <dbReference type="Proteomes" id="UP001341840"/>
    </source>
</evidence>
<reference evidence="2 3" key="1">
    <citation type="journal article" date="2023" name="Plants (Basel)">
        <title>Bridging the Gap: Combining Genomics and Transcriptomics Approaches to Understand Stylosanthes scabra, an Orphan Legume from the Brazilian Caatinga.</title>
        <authorList>
            <person name="Ferreira-Neto J.R.C."/>
            <person name="da Silva M.D."/>
            <person name="Binneck E."/>
            <person name="de Melo N.F."/>
            <person name="da Silva R.H."/>
            <person name="de Melo A.L.T.M."/>
            <person name="Pandolfi V."/>
            <person name="Bustamante F.O."/>
            <person name="Brasileiro-Vidal A.C."/>
            <person name="Benko-Iseppon A.M."/>
        </authorList>
    </citation>
    <scope>NUCLEOTIDE SEQUENCE [LARGE SCALE GENOMIC DNA]</scope>
    <source>
        <tissue evidence="2">Leaves</tissue>
    </source>
</reference>
<dbReference type="EMBL" id="JASCZI010091786">
    <property type="protein sequence ID" value="MED6151209.1"/>
    <property type="molecule type" value="Genomic_DNA"/>
</dbReference>
<feature type="region of interest" description="Disordered" evidence="1">
    <location>
        <begin position="1"/>
        <end position="86"/>
    </location>
</feature>
<dbReference type="Proteomes" id="UP001341840">
    <property type="component" value="Unassembled WGS sequence"/>
</dbReference>
<comment type="caution">
    <text evidence="2">The sequence shown here is derived from an EMBL/GenBank/DDBJ whole genome shotgun (WGS) entry which is preliminary data.</text>
</comment>
<evidence type="ECO:0000313" key="2">
    <source>
        <dbReference type="EMBL" id="MED6151209.1"/>
    </source>
</evidence>
<keyword evidence="3" id="KW-1185">Reference proteome</keyword>